<dbReference type="EMBL" id="CYYU01000003">
    <property type="protein sequence ID" value="CUN59565.1"/>
    <property type="molecule type" value="Genomic_DNA"/>
</dbReference>
<reference evidence="3 4" key="1">
    <citation type="submission" date="2015-09" db="EMBL/GenBank/DDBJ databases">
        <authorList>
            <consortium name="Pathogen Informatics"/>
        </authorList>
    </citation>
    <scope>NUCLEOTIDE SEQUENCE [LARGE SCALE GENOMIC DNA]</scope>
    <source>
        <strain evidence="3 4">2789STDY5608828</strain>
    </source>
</reference>
<dbReference type="AlphaFoldDB" id="A0A173Y9A3"/>
<dbReference type="CDD" id="cd00851">
    <property type="entry name" value="MTH1175"/>
    <property type="match status" value="1"/>
</dbReference>
<protein>
    <submittedName>
        <fullName evidence="3">Protein of uncharacterized function DUF134</fullName>
    </submittedName>
</protein>
<dbReference type="RefSeq" id="WP_055160885.1">
    <property type="nucleotide sequence ID" value="NZ_CABIWZ010000003.1"/>
</dbReference>
<dbReference type="STRING" id="187979.ERS852385_00864"/>
<dbReference type="InterPro" id="IPR033913">
    <property type="entry name" value="MTH1175_dom"/>
</dbReference>
<gene>
    <name evidence="3" type="ORF">ERS852385_00864</name>
</gene>
<dbReference type="Gene3D" id="3.30.420.130">
    <property type="entry name" value="Dinitrogenase iron-molybdenum cofactor biosynthesis domain"/>
    <property type="match status" value="1"/>
</dbReference>
<comment type="similarity">
    <text evidence="1">Belongs to the UPF0251 family.</text>
</comment>
<name>A0A173Y9A3_9FIRM</name>
<dbReference type="InterPro" id="IPR003731">
    <property type="entry name" value="Di-Nase_FeMo-co_biosynth"/>
</dbReference>
<dbReference type="SUPFAM" id="SSF88659">
    <property type="entry name" value="Sigma3 and sigma4 domains of RNA polymerase sigma factors"/>
    <property type="match status" value="1"/>
</dbReference>
<dbReference type="PANTHER" id="PTHR37478">
    <property type="match status" value="1"/>
</dbReference>
<dbReference type="Gene3D" id="1.10.10.10">
    <property type="entry name" value="Winged helix-like DNA-binding domain superfamily/Winged helix DNA-binding domain"/>
    <property type="match status" value="1"/>
</dbReference>
<evidence type="ECO:0000259" key="2">
    <source>
        <dbReference type="Pfam" id="PF02579"/>
    </source>
</evidence>
<proteinExistence type="inferred from homology"/>
<sequence>MGRLAKARHVCCLPKYARFEPQPDEAKAPVRMEVEDFECIRLIDYLGMTQEECAVQMGVARTTVQAIYTRARRRLAGALVEGRPLTITGGNFKVCTQTQAAYRQFCYAPLPHSPAALSADPADSSAILGEKKGRAFMRLAIPYDGSQIFQHFGKSEQFKLYEITDGAVTGSRLLASNGAGHGALVTLLQQEHVDVLICGGIGAGAQNALKEAGIRLFGGVQGDADQAAADFVAGRLAYDPAVHCEHHGTGEGDSHGCHQHQS</sequence>
<evidence type="ECO:0000313" key="3">
    <source>
        <dbReference type="EMBL" id="CUN59565.1"/>
    </source>
</evidence>
<feature type="domain" description="Dinitrogenase iron-molybdenum cofactor biosynthesis" evidence="2">
    <location>
        <begin position="144"/>
        <end position="232"/>
    </location>
</feature>
<dbReference type="Pfam" id="PF02579">
    <property type="entry name" value="Nitro_FeMo-Co"/>
    <property type="match status" value="1"/>
</dbReference>
<dbReference type="InterPro" id="IPR036105">
    <property type="entry name" value="DiNase_FeMo-co_biosyn_sf"/>
</dbReference>
<dbReference type="OrthoDB" id="280278at2"/>
<accession>A0A173Y9A3</accession>
<dbReference type="InterPro" id="IPR036388">
    <property type="entry name" value="WH-like_DNA-bd_sf"/>
</dbReference>
<dbReference type="PANTHER" id="PTHR37478:SF2">
    <property type="entry name" value="UPF0251 PROTEIN TK0562"/>
    <property type="match status" value="1"/>
</dbReference>
<dbReference type="Proteomes" id="UP000095546">
    <property type="component" value="Unassembled WGS sequence"/>
</dbReference>
<organism evidence="3 4">
    <name type="scientific">Mitsuokella jalaludinii</name>
    <dbReference type="NCBI Taxonomy" id="187979"/>
    <lineage>
        <taxon>Bacteria</taxon>
        <taxon>Bacillati</taxon>
        <taxon>Bacillota</taxon>
        <taxon>Negativicutes</taxon>
        <taxon>Selenomonadales</taxon>
        <taxon>Selenomonadaceae</taxon>
        <taxon>Mitsuokella</taxon>
    </lineage>
</organism>
<evidence type="ECO:0000313" key="4">
    <source>
        <dbReference type="Proteomes" id="UP000095546"/>
    </source>
</evidence>
<dbReference type="InterPro" id="IPR013324">
    <property type="entry name" value="RNA_pol_sigma_r3/r4-like"/>
</dbReference>
<dbReference type="Pfam" id="PF02001">
    <property type="entry name" value="DUF134"/>
    <property type="match status" value="1"/>
</dbReference>
<dbReference type="InterPro" id="IPR002852">
    <property type="entry name" value="UPF0251"/>
</dbReference>
<evidence type="ECO:0000256" key="1">
    <source>
        <dbReference type="ARBA" id="ARBA00009350"/>
    </source>
</evidence>
<keyword evidence="4" id="KW-1185">Reference proteome</keyword>
<dbReference type="SUPFAM" id="SSF53146">
    <property type="entry name" value="Nitrogenase accessory factor-like"/>
    <property type="match status" value="1"/>
</dbReference>